<dbReference type="OrthoDB" id="9801500at2"/>
<dbReference type="InterPro" id="IPR019870">
    <property type="entry name" value="Se_metab_YedF"/>
</dbReference>
<proteinExistence type="inferred from homology"/>
<dbReference type="Pfam" id="PF01206">
    <property type="entry name" value="TusA"/>
    <property type="match status" value="1"/>
</dbReference>
<name>A0A4R1KGL1_9BACT</name>
<evidence type="ECO:0000259" key="2">
    <source>
        <dbReference type="PROSITE" id="PS01148"/>
    </source>
</evidence>
<dbReference type="Gene3D" id="3.30.110.40">
    <property type="entry name" value="TusA-like domain"/>
    <property type="match status" value="1"/>
</dbReference>
<dbReference type="Gene3D" id="3.40.1260.10">
    <property type="entry name" value="DsrEFH-like"/>
    <property type="match status" value="1"/>
</dbReference>
<organism evidence="3 4">
    <name type="scientific">Seleniivibrio woodruffii</name>
    <dbReference type="NCBI Taxonomy" id="1078050"/>
    <lineage>
        <taxon>Bacteria</taxon>
        <taxon>Pseudomonadati</taxon>
        <taxon>Deferribacterota</taxon>
        <taxon>Deferribacteres</taxon>
        <taxon>Deferribacterales</taxon>
        <taxon>Geovibrionaceae</taxon>
        <taxon>Seleniivibrio</taxon>
    </lineage>
</organism>
<comment type="similarity">
    <text evidence="1">Belongs to the sulfur carrier protein TusA family.</text>
</comment>
<dbReference type="EMBL" id="SMGG01000003">
    <property type="protein sequence ID" value="TCK62479.1"/>
    <property type="molecule type" value="Genomic_DNA"/>
</dbReference>
<dbReference type="InterPro" id="IPR001455">
    <property type="entry name" value="TusA-like"/>
</dbReference>
<evidence type="ECO:0000313" key="4">
    <source>
        <dbReference type="Proteomes" id="UP000294614"/>
    </source>
</evidence>
<dbReference type="SUPFAM" id="SSF75169">
    <property type="entry name" value="DsrEFH-like"/>
    <property type="match status" value="1"/>
</dbReference>
<gene>
    <name evidence="3" type="ORF">C8D98_1005</name>
</gene>
<dbReference type="Pfam" id="PF02635">
    <property type="entry name" value="DsrE"/>
    <property type="match status" value="1"/>
</dbReference>
<evidence type="ECO:0000313" key="3">
    <source>
        <dbReference type="EMBL" id="TCK62479.1"/>
    </source>
</evidence>
<comment type="caution">
    <text evidence="3">The sequence shown here is derived from an EMBL/GenBank/DDBJ whole genome shotgun (WGS) entry which is preliminary data.</text>
</comment>
<dbReference type="AlphaFoldDB" id="A0A4R1KGL1"/>
<dbReference type="CDD" id="cd00291">
    <property type="entry name" value="SirA_YedF_YeeD"/>
    <property type="match status" value="1"/>
</dbReference>
<sequence length="191" mass="20446">MIDARGLACPQPVLLMKAELEKTAEGVVSITVDNKGSSINVKNFCEANGCTVTVTELADGCFRIDAAKGYDCDVAEKKAVSDTVVFVTGECIGSEEPELGKMLMKGFLANLKNVENLPKTVIFVNNSVRLVTLNLEVAETVKELEDKGVEILACGACLNYFNLVDELKVGSVTDGHTVANKLFNAGKVVRL</sequence>
<dbReference type="InterPro" id="IPR036868">
    <property type="entry name" value="TusA-like_sf"/>
</dbReference>
<reference evidence="3 4" key="1">
    <citation type="submission" date="2019-03" db="EMBL/GenBank/DDBJ databases">
        <title>Genomic Encyclopedia of Type Strains, Phase IV (KMG-IV): sequencing the most valuable type-strain genomes for metagenomic binning, comparative biology and taxonomic classification.</title>
        <authorList>
            <person name="Goeker M."/>
        </authorList>
    </citation>
    <scope>NUCLEOTIDE SEQUENCE [LARGE SCALE GENOMIC DNA]</scope>
    <source>
        <strain evidence="3 4">DSM 24984</strain>
    </source>
</reference>
<dbReference type="Proteomes" id="UP000294614">
    <property type="component" value="Unassembled WGS sequence"/>
</dbReference>
<feature type="domain" description="UPF0033" evidence="2">
    <location>
        <begin position="2"/>
        <end position="26"/>
    </location>
</feature>
<dbReference type="InterPro" id="IPR003787">
    <property type="entry name" value="Sulphur_relay_DsrE/F-like"/>
</dbReference>
<dbReference type="InterPro" id="IPR027396">
    <property type="entry name" value="DsrEFH-like"/>
</dbReference>
<dbReference type="PANTHER" id="PTHR33279:SF6">
    <property type="entry name" value="SULFUR CARRIER PROTEIN YEDF-RELATED"/>
    <property type="match status" value="1"/>
</dbReference>
<accession>A0A4R1KGL1</accession>
<evidence type="ECO:0000256" key="1">
    <source>
        <dbReference type="ARBA" id="ARBA00008984"/>
    </source>
</evidence>
<dbReference type="PANTHER" id="PTHR33279">
    <property type="entry name" value="SULFUR CARRIER PROTEIN YEDF-RELATED"/>
    <property type="match status" value="1"/>
</dbReference>
<keyword evidence="4" id="KW-1185">Reference proteome</keyword>
<dbReference type="PROSITE" id="PS01148">
    <property type="entry name" value="UPF0033"/>
    <property type="match status" value="1"/>
</dbReference>
<dbReference type="NCBIfam" id="TIGR03527">
    <property type="entry name" value="selenium_YedF"/>
    <property type="match status" value="1"/>
</dbReference>
<protein>
    <submittedName>
        <fullName evidence="3">Selenium metabolism protein YedF</fullName>
    </submittedName>
</protein>
<dbReference type="RefSeq" id="WP_132872571.1">
    <property type="nucleotide sequence ID" value="NZ_SMGG01000003.1"/>
</dbReference>
<dbReference type="SUPFAM" id="SSF64307">
    <property type="entry name" value="SirA-like"/>
    <property type="match status" value="1"/>
</dbReference>